<protein>
    <submittedName>
        <fullName evidence="5">RasGEF domain containing protein</fullName>
    </submittedName>
</protein>
<evidence type="ECO:0000256" key="2">
    <source>
        <dbReference type="PROSITE-ProRule" id="PRU00168"/>
    </source>
</evidence>
<dbReference type="Pfam" id="PF00617">
    <property type="entry name" value="RasGEF"/>
    <property type="match status" value="1"/>
</dbReference>
<evidence type="ECO:0000259" key="4">
    <source>
        <dbReference type="PROSITE" id="PS50009"/>
    </source>
</evidence>
<gene>
    <name evidence="5" type="ORF">TVAG_402160</name>
</gene>
<dbReference type="InParanoid" id="A2DHX3"/>
<organism evidence="5 6">
    <name type="scientific">Trichomonas vaginalis (strain ATCC PRA-98 / G3)</name>
    <dbReference type="NCBI Taxonomy" id="412133"/>
    <lineage>
        <taxon>Eukaryota</taxon>
        <taxon>Metamonada</taxon>
        <taxon>Parabasalia</taxon>
        <taxon>Trichomonadida</taxon>
        <taxon>Trichomonadidae</taxon>
        <taxon>Trichomonas</taxon>
    </lineage>
</organism>
<dbReference type="InterPro" id="IPR008937">
    <property type="entry name" value="Ras-like_GEF"/>
</dbReference>
<dbReference type="VEuPathDB" id="TrichDB:TVAG_216990"/>
<dbReference type="GO" id="GO:0007264">
    <property type="term" value="P:small GTPase-mediated signal transduction"/>
    <property type="evidence" value="ECO:0007669"/>
    <property type="project" value="InterPro"/>
</dbReference>
<dbReference type="eggNOG" id="KOG3417">
    <property type="taxonomic scope" value="Eukaryota"/>
</dbReference>
<dbReference type="AlphaFoldDB" id="A2DHX3"/>
<dbReference type="Proteomes" id="UP000001542">
    <property type="component" value="Unassembled WGS sequence"/>
</dbReference>
<dbReference type="Gene3D" id="1.10.840.10">
    <property type="entry name" value="Ras guanine-nucleotide exchange factors catalytic domain"/>
    <property type="match status" value="1"/>
</dbReference>
<dbReference type="VEuPathDB" id="TrichDB:TVAGG3_0271670"/>
<dbReference type="OrthoDB" id="10254377at2759"/>
<evidence type="ECO:0000256" key="3">
    <source>
        <dbReference type="SAM" id="Coils"/>
    </source>
</evidence>
<dbReference type="InterPro" id="IPR023578">
    <property type="entry name" value="Ras_GEF_dom_sf"/>
</dbReference>
<evidence type="ECO:0000313" key="5">
    <source>
        <dbReference type="EMBL" id="EAY19962.1"/>
    </source>
</evidence>
<dbReference type="SMART" id="SM00147">
    <property type="entry name" value="RasGEF"/>
    <property type="match status" value="1"/>
</dbReference>
<dbReference type="PANTHER" id="PTHR23113:SF365">
    <property type="entry name" value="RAS-GEF DOMAIN-CONTAINING PROTEIN"/>
    <property type="match status" value="1"/>
</dbReference>
<evidence type="ECO:0000313" key="6">
    <source>
        <dbReference type="Proteomes" id="UP000001542"/>
    </source>
</evidence>
<dbReference type="EMBL" id="DS113202">
    <property type="protein sequence ID" value="EAY19962.1"/>
    <property type="molecule type" value="Genomic_DNA"/>
</dbReference>
<dbReference type="InterPro" id="IPR036964">
    <property type="entry name" value="RASGEF_cat_dom_sf"/>
</dbReference>
<keyword evidence="1 2" id="KW-0344">Guanine-nucleotide releasing factor</keyword>
<keyword evidence="6" id="KW-1185">Reference proteome</keyword>
<feature type="domain" description="Ras-GEF" evidence="4">
    <location>
        <begin position="659"/>
        <end position="911"/>
    </location>
</feature>
<reference evidence="5" key="2">
    <citation type="journal article" date="2007" name="Science">
        <title>Draft genome sequence of the sexually transmitted pathogen Trichomonas vaginalis.</title>
        <authorList>
            <person name="Carlton J.M."/>
            <person name="Hirt R.P."/>
            <person name="Silva J.C."/>
            <person name="Delcher A.L."/>
            <person name="Schatz M."/>
            <person name="Zhao Q."/>
            <person name="Wortman J.R."/>
            <person name="Bidwell S.L."/>
            <person name="Alsmark U.C.M."/>
            <person name="Besteiro S."/>
            <person name="Sicheritz-Ponten T."/>
            <person name="Noel C.J."/>
            <person name="Dacks J.B."/>
            <person name="Foster P.G."/>
            <person name="Simillion C."/>
            <person name="Van de Peer Y."/>
            <person name="Miranda-Saavedra D."/>
            <person name="Barton G.J."/>
            <person name="Westrop G.D."/>
            <person name="Mueller S."/>
            <person name="Dessi D."/>
            <person name="Fiori P.L."/>
            <person name="Ren Q."/>
            <person name="Paulsen I."/>
            <person name="Zhang H."/>
            <person name="Bastida-Corcuera F.D."/>
            <person name="Simoes-Barbosa A."/>
            <person name="Brown M.T."/>
            <person name="Hayes R.D."/>
            <person name="Mukherjee M."/>
            <person name="Okumura C.Y."/>
            <person name="Schneider R."/>
            <person name="Smith A.J."/>
            <person name="Vanacova S."/>
            <person name="Villalvazo M."/>
            <person name="Haas B.J."/>
            <person name="Pertea M."/>
            <person name="Feldblyum T.V."/>
            <person name="Utterback T.R."/>
            <person name="Shu C.L."/>
            <person name="Osoegawa K."/>
            <person name="de Jong P.J."/>
            <person name="Hrdy I."/>
            <person name="Horvathova L."/>
            <person name="Zubacova Z."/>
            <person name="Dolezal P."/>
            <person name="Malik S.B."/>
            <person name="Logsdon J.M. Jr."/>
            <person name="Henze K."/>
            <person name="Gupta A."/>
            <person name="Wang C.C."/>
            <person name="Dunne R.L."/>
            <person name="Upcroft J.A."/>
            <person name="Upcroft P."/>
            <person name="White O."/>
            <person name="Salzberg S.L."/>
            <person name="Tang P."/>
            <person name="Chiu C.-H."/>
            <person name="Lee Y.-S."/>
            <person name="Embley T.M."/>
            <person name="Coombs G.H."/>
            <person name="Mottram J.C."/>
            <person name="Tachezy J."/>
            <person name="Fraser-Liggett C.M."/>
            <person name="Johnson P.J."/>
        </authorList>
    </citation>
    <scope>NUCLEOTIDE SEQUENCE [LARGE SCALE GENOMIC DNA]</scope>
    <source>
        <strain evidence="5">G3</strain>
    </source>
</reference>
<dbReference type="KEGG" id="tva:5465492"/>
<dbReference type="STRING" id="5722.A2DHX3"/>
<keyword evidence="3" id="KW-0175">Coiled coil</keyword>
<dbReference type="SUPFAM" id="SSF48366">
    <property type="entry name" value="Ras GEF"/>
    <property type="match status" value="1"/>
</dbReference>
<sequence length="914" mass="106174">MDQLSTRDLIERYKTTCDQCQVYIEGKYRELNQLKERYSVRPDITEIFNQNVKLRQLHELALSVKKDTINKFKGQGQQNTEKSQDLQVKNLILTINAARTVYVRHQNILKSIEALNEQKQMLLDKKDEGLTRLQRARVWAKNTEEIRENDLLNVIKQQKNLVKEVEDASKKSKAEFVEISKDSRSNLSCYNDLQLLTTQYEKITAQIQASMRNTPAPDPQSTQGQWTNYTDNLMISLNTRLDQYTQILRTSFQLDHLQSQNDTLYHLFQDIFDYYNDCYSKVSNLISQAQSYQKSCDTFTTQYKNDSEKLQSDKNELENIIKERDDMKKELETTQLRLKNTLNEKSRIEKGSSNEDIQLHNEYIDLKKKYEITAKEKEEENRNAEILGAASVQSKAIFEAYSNRKAFPTAVQDAQRDFSELMKVQTVQVMEMSKKITSGRNDSSNELKSIFSEIRKKIKIEENKSDQFTNPQLRKYKIEDAKFTENGDKVLIEWATIKFFTALLFITDNMEPGYNTLHIFTWHNAKIEPIIILKLFEEMLINAHNGKPLMDGLPVAKENYVASLTNNYLQKWVAMFPEDFVTLVDDGSLKGIYGYIREFCNADETKESIDSVLKKPKEQLRTSKELKPVEKVEKKFGTAEYLDDIKIEPLKHTLAFTADSLTIANHIMYHELAIFNNINYKEFVACGWANKTNPEAIAPNLVTIAKRFNKLSQYIQYSLVHYTKRDPKATAIIMAQWILVMQKCSEIRNFHGLFVIDSALSAPPVTRLHGCWDALKDVQVKDSNQSMKELYDSLSSICSPLRKFKNYKAEINNENKTKPEMALPFMGPWLTDMAFIKDGNPKSKNDNGFEKLNITMHRAYWVACSFLKKDWGTERSFQINDEILKMVEDLNTDTSFTDSDLINMSLECEPDRKK</sequence>
<dbReference type="GO" id="GO:0005085">
    <property type="term" value="F:guanyl-nucleotide exchange factor activity"/>
    <property type="evidence" value="ECO:0007669"/>
    <property type="project" value="UniProtKB-KW"/>
</dbReference>
<name>A2DHX3_TRIV3</name>
<dbReference type="PANTHER" id="PTHR23113">
    <property type="entry name" value="GUANINE NUCLEOTIDE EXCHANGE FACTOR"/>
    <property type="match status" value="1"/>
</dbReference>
<dbReference type="RefSeq" id="XP_001580948.1">
    <property type="nucleotide sequence ID" value="XM_001580898.1"/>
</dbReference>
<proteinExistence type="predicted"/>
<dbReference type="InterPro" id="IPR001895">
    <property type="entry name" value="RASGEF_cat_dom"/>
</dbReference>
<evidence type="ECO:0000256" key="1">
    <source>
        <dbReference type="ARBA" id="ARBA00022658"/>
    </source>
</evidence>
<feature type="coiled-coil region" evidence="3">
    <location>
        <begin position="300"/>
        <end position="387"/>
    </location>
</feature>
<dbReference type="PROSITE" id="PS50009">
    <property type="entry name" value="RASGEF_CAT"/>
    <property type="match status" value="1"/>
</dbReference>
<accession>A2DHX3</accession>
<reference evidence="5" key="1">
    <citation type="submission" date="2006-10" db="EMBL/GenBank/DDBJ databases">
        <authorList>
            <person name="Amadeo P."/>
            <person name="Zhao Q."/>
            <person name="Wortman J."/>
            <person name="Fraser-Liggett C."/>
            <person name="Carlton J."/>
        </authorList>
    </citation>
    <scope>NUCLEOTIDE SEQUENCE</scope>
    <source>
        <strain evidence="5">G3</strain>
    </source>
</reference>